<evidence type="ECO:0000313" key="3">
    <source>
        <dbReference type="RefSeq" id="XP_056856040.1"/>
    </source>
</evidence>
<dbReference type="SUPFAM" id="SSF117281">
    <property type="entry name" value="Kelch motif"/>
    <property type="match status" value="1"/>
</dbReference>
<dbReference type="KEGG" id="rsz:130505451"/>
<dbReference type="InterPro" id="IPR015915">
    <property type="entry name" value="Kelch-typ_b-propeller"/>
</dbReference>
<proteinExistence type="predicted"/>
<accession>A0A9W3CWR2</accession>
<dbReference type="OrthoDB" id="1924677at2759"/>
<dbReference type="Proteomes" id="UP000504610">
    <property type="component" value="Unplaced"/>
</dbReference>
<protein>
    <submittedName>
        <fullName evidence="3">F-box/kelch-repeat protein At4g38940-like</fullName>
    </submittedName>
</protein>
<dbReference type="Pfam" id="PF25210">
    <property type="entry name" value="Kelch_FKB95"/>
    <property type="match status" value="1"/>
</dbReference>
<dbReference type="PANTHER" id="PTHR24414:SF184">
    <property type="entry name" value="GALACTOSE OXIDASE_KELCH REPEAT SUPERFAMILY PROTEIN"/>
    <property type="match status" value="1"/>
</dbReference>
<name>A0A9W3CWR2_RAPSA</name>
<dbReference type="PROSITE" id="PS50181">
    <property type="entry name" value="FBOX"/>
    <property type="match status" value="1"/>
</dbReference>
<sequence length="413" mass="47390">MAEKDNSSSETPSLILSLPEEVIIDILARVSRWVYPTLSLVSKQFRSLVVSPDLYARRSLLGCTEDCLYNLFYERETGLRHWCILLPEANGNRRLVRIPLLPALTHGESFVAVGSKIYMFGGTTMSAFSIDCRSHTVEPLPSMPVPMLNTMAGIIDEKIYVMGRFYDYKNGIMVFNTKTQMWEPEVLNGEEQRQDPGLDYLVFDWVVMYDKMYVRDHIECSVYDPKENRWRPEGILSSKDWKNACVIDDILYHGFSVYGNYNLCTYDPKLRCWGLVKGLGKLLSGMCWIHAANYGGKLVLFFAKAIFDGRRNVTSSKEICCVEISLERRQGGEIWGKVEWSGQRPEFNNKFHTGFSNLIHWLALSPSRTLRHSKSIPNLRFSHKYKGHEKLKKCSQFSLHCAADGIQGQERMS</sequence>
<dbReference type="SUPFAM" id="SSF81383">
    <property type="entry name" value="F-box domain"/>
    <property type="match status" value="1"/>
</dbReference>
<dbReference type="PANTHER" id="PTHR24414">
    <property type="entry name" value="F-BOX/KELCH-REPEAT PROTEIN SKIP4"/>
    <property type="match status" value="1"/>
</dbReference>
<dbReference type="InterPro" id="IPR001810">
    <property type="entry name" value="F-box_dom"/>
</dbReference>
<dbReference type="CDD" id="cd22152">
    <property type="entry name" value="F-box_AtAFR-like"/>
    <property type="match status" value="1"/>
</dbReference>
<reference evidence="3" key="1">
    <citation type="submission" date="2025-08" db="UniProtKB">
        <authorList>
            <consortium name="RefSeq"/>
        </authorList>
    </citation>
    <scope>IDENTIFICATION</scope>
    <source>
        <tissue evidence="3">Leaf</tissue>
    </source>
</reference>
<evidence type="ECO:0000313" key="2">
    <source>
        <dbReference type="Proteomes" id="UP000504610"/>
    </source>
</evidence>
<dbReference type="RefSeq" id="XP_056856040.1">
    <property type="nucleotide sequence ID" value="XM_057000060.1"/>
</dbReference>
<dbReference type="GeneID" id="130505451"/>
<dbReference type="Gene3D" id="2.120.10.80">
    <property type="entry name" value="Kelch-type beta propeller"/>
    <property type="match status" value="1"/>
</dbReference>
<dbReference type="SMART" id="SM00256">
    <property type="entry name" value="FBOX"/>
    <property type="match status" value="1"/>
</dbReference>
<dbReference type="InterPro" id="IPR036047">
    <property type="entry name" value="F-box-like_dom_sf"/>
</dbReference>
<feature type="domain" description="F-box" evidence="1">
    <location>
        <begin position="12"/>
        <end position="58"/>
    </location>
</feature>
<dbReference type="InterPro" id="IPR057499">
    <property type="entry name" value="Kelch_FKB95"/>
</dbReference>
<evidence type="ECO:0000259" key="1">
    <source>
        <dbReference type="PROSITE" id="PS50181"/>
    </source>
</evidence>
<dbReference type="InterPro" id="IPR050354">
    <property type="entry name" value="F-box/kelch-repeat_ARATH"/>
</dbReference>
<dbReference type="AlphaFoldDB" id="A0A9W3CWR2"/>
<dbReference type="Pfam" id="PF00646">
    <property type="entry name" value="F-box"/>
    <property type="match status" value="1"/>
</dbReference>
<organism evidence="2 3">
    <name type="scientific">Raphanus sativus</name>
    <name type="common">Radish</name>
    <name type="synonym">Raphanus raphanistrum var. sativus</name>
    <dbReference type="NCBI Taxonomy" id="3726"/>
    <lineage>
        <taxon>Eukaryota</taxon>
        <taxon>Viridiplantae</taxon>
        <taxon>Streptophyta</taxon>
        <taxon>Embryophyta</taxon>
        <taxon>Tracheophyta</taxon>
        <taxon>Spermatophyta</taxon>
        <taxon>Magnoliopsida</taxon>
        <taxon>eudicotyledons</taxon>
        <taxon>Gunneridae</taxon>
        <taxon>Pentapetalae</taxon>
        <taxon>rosids</taxon>
        <taxon>malvids</taxon>
        <taxon>Brassicales</taxon>
        <taxon>Brassicaceae</taxon>
        <taxon>Brassiceae</taxon>
        <taxon>Raphanus</taxon>
    </lineage>
</organism>
<gene>
    <name evidence="3" type="primary">LOC130505451</name>
</gene>
<keyword evidence="2" id="KW-1185">Reference proteome</keyword>